<accession>A0A291INE8</accession>
<evidence type="ECO:0000313" key="2">
    <source>
        <dbReference type="Proteomes" id="UP000077734"/>
    </source>
</evidence>
<dbReference type="SUPFAM" id="SSF140931">
    <property type="entry name" value="Fic-like"/>
    <property type="match status" value="1"/>
</dbReference>
<dbReference type="EMBL" id="LUUL01000053">
    <property type="protein sequence ID" value="OAI28812.1"/>
    <property type="molecule type" value="Genomic_DNA"/>
</dbReference>
<comment type="caution">
    <text evidence="1">The sequence shown here is derived from an EMBL/GenBank/DDBJ whole genome shotgun (WGS) entry which is preliminary data.</text>
</comment>
<dbReference type="AlphaFoldDB" id="A0A291INE8"/>
<dbReference type="InterPro" id="IPR036597">
    <property type="entry name" value="Fido-like_dom_sf"/>
</dbReference>
<dbReference type="PROSITE" id="PS51459">
    <property type="entry name" value="FIDO"/>
    <property type="match status" value="1"/>
</dbReference>
<dbReference type="InterPro" id="IPR040198">
    <property type="entry name" value="Fido_containing"/>
</dbReference>
<dbReference type="InterPro" id="IPR003812">
    <property type="entry name" value="Fido"/>
</dbReference>
<dbReference type="PANTHER" id="PTHR13504:SF38">
    <property type="entry name" value="FIDO DOMAIN-CONTAINING PROTEIN"/>
    <property type="match status" value="1"/>
</dbReference>
<dbReference type="Gene3D" id="1.10.3290.10">
    <property type="entry name" value="Fido-like domain"/>
    <property type="match status" value="1"/>
</dbReference>
<protein>
    <submittedName>
        <fullName evidence="1">Cell filamentation protein Fic</fullName>
    </submittedName>
</protein>
<proteinExistence type="predicted"/>
<dbReference type="PANTHER" id="PTHR13504">
    <property type="entry name" value="FIDO DOMAIN-CONTAINING PROTEIN DDB_G0283145"/>
    <property type="match status" value="1"/>
</dbReference>
<dbReference type="Pfam" id="PF02661">
    <property type="entry name" value="Fic"/>
    <property type="match status" value="1"/>
</dbReference>
<organism evidence="1 2">
    <name type="scientific">Methylomonas koyamae</name>
    <dbReference type="NCBI Taxonomy" id="702114"/>
    <lineage>
        <taxon>Bacteria</taxon>
        <taxon>Pseudomonadati</taxon>
        <taxon>Pseudomonadota</taxon>
        <taxon>Gammaproteobacteria</taxon>
        <taxon>Methylococcales</taxon>
        <taxon>Methylococcaceae</taxon>
        <taxon>Methylomonas</taxon>
    </lineage>
</organism>
<dbReference type="Proteomes" id="UP000077734">
    <property type="component" value="Unassembled WGS sequence"/>
</dbReference>
<dbReference type="RefSeq" id="WP_064025235.1">
    <property type="nucleotide sequence ID" value="NZ_CP023669.1"/>
</dbReference>
<evidence type="ECO:0000313" key="1">
    <source>
        <dbReference type="EMBL" id="OAI28812.1"/>
    </source>
</evidence>
<reference evidence="1 2" key="1">
    <citation type="submission" date="2016-03" db="EMBL/GenBank/DDBJ databases">
        <authorList>
            <person name="Heylen K."/>
            <person name="De Vos P."/>
            <person name="Vekeman B."/>
        </authorList>
    </citation>
    <scope>NUCLEOTIDE SEQUENCE [LARGE SCALE GENOMIC DNA]</scope>
    <source>
        <strain evidence="1 2">R-49807</strain>
    </source>
</reference>
<name>A0A291INE8_9GAMM</name>
<dbReference type="InterPro" id="IPR049514">
    <property type="entry name" value="Fic-like_C"/>
</dbReference>
<keyword evidence="2" id="KW-1185">Reference proteome</keyword>
<sequence>MAESYQPPFTITSAIIRLISDISEQLGRLSVLSDQNNLRLRRINRIRTIQGSLAIEGNTLSEAQITAILEGKRVIAPPKDILEARNAIKAYDQFETWQPCNEKHLLQAHQVLMASLLDDAGRYRKGNVGVMNGEAVVHMAPPANRVKKLMGDLLNWLAASDQHPLITSSVFHYEFEFIHPFADGNGRMGRLWQTLILSQWHPLLAQLPVESMIHAQQSEYYQALNLSTLKTDSAPFIEFMLGVILETVDSNAGSNTPQVGQQVTPQVETLLKALFSVDQPIARNELQALLSLKDRESFRERYLKPALAFGLVEMTLPDKPNSRLQQYRLTQQGRTLADALR</sequence>
<dbReference type="Pfam" id="PF21247">
    <property type="entry name" value="Fic-like_C"/>
    <property type="match status" value="1"/>
</dbReference>
<dbReference type="KEGG" id="mko:MKLM6_3740"/>
<gene>
    <name evidence="1" type="ORF">A1356_05785</name>
</gene>